<evidence type="ECO:0008006" key="3">
    <source>
        <dbReference type="Google" id="ProtNLM"/>
    </source>
</evidence>
<sequence length="230" mass="25159">MELRSKEPALPDNLDVKELDPMIRQDLRVLSKDNAEAVAKHMLAAMEFLEEDPERALQHARAAKNRGGRVAVAREVNGIAAYHAGEWKEALSELRAARRMSGGPGLLAVMADCERGLGRPEKAIEMARTDEARSLDADSRVELGIVVAGARRDLEQFDAAVVTLERFEPSTDGTSETDLRLAYAYADALVAAGRPSEARPFFVHVAECDLDDVTDAALRIAELDNLAHED</sequence>
<reference evidence="2" key="2">
    <citation type="submission" date="2015-05" db="EMBL/GenBank/DDBJ databases">
        <title>Complete genome sequence of Corynebacterium uterequi DSM 45634, isolated from the uterus of a maiden mare.</title>
        <authorList>
            <person name="Ruckert C."/>
            <person name="Albersmeier A."/>
            <person name="Winkler A."/>
            <person name="Tauch A."/>
        </authorList>
    </citation>
    <scope>NUCLEOTIDE SEQUENCE [LARGE SCALE GENOMIC DNA]</scope>
    <source>
        <strain evidence="2">DSM 45634</strain>
    </source>
</reference>
<dbReference type="InterPro" id="IPR011990">
    <property type="entry name" value="TPR-like_helical_dom_sf"/>
</dbReference>
<dbReference type="SUPFAM" id="SSF48452">
    <property type="entry name" value="TPR-like"/>
    <property type="match status" value="1"/>
</dbReference>
<accession>A0A0G3HE61</accession>
<protein>
    <recommendedName>
        <fullName evidence="3">Tetratrico peptide repeat group 5 domain-containing protein</fullName>
    </recommendedName>
</protein>
<dbReference type="Gene3D" id="1.25.40.10">
    <property type="entry name" value="Tetratricopeptide repeat domain"/>
    <property type="match status" value="1"/>
</dbReference>
<evidence type="ECO:0000313" key="1">
    <source>
        <dbReference type="EMBL" id="AKK11030.1"/>
    </source>
</evidence>
<keyword evidence="2" id="KW-1185">Reference proteome</keyword>
<dbReference type="Proteomes" id="UP000035548">
    <property type="component" value="Chromosome"/>
</dbReference>
<name>A0A0G3HE61_9CORY</name>
<dbReference type="PATRIC" id="fig|1072256.5.peg.1020"/>
<evidence type="ECO:0000313" key="2">
    <source>
        <dbReference type="Proteomes" id="UP000035548"/>
    </source>
</evidence>
<dbReference type="EMBL" id="CP011546">
    <property type="protein sequence ID" value="AKK11030.1"/>
    <property type="molecule type" value="Genomic_DNA"/>
</dbReference>
<reference evidence="1 2" key="1">
    <citation type="journal article" date="2015" name="Genome Announc.">
        <title>Virulence Factor Genes Detected in the Complete Genome Sequence of Corynebacterium uterequi DSM 45634, Isolated from the Uterus of a Maiden Mare.</title>
        <authorList>
            <person name="Ruckert C."/>
            <person name="Kriete M."/>
            <person name="Jaenicke S."/>
            <person name="Winkler A."/>
            <person name="Tauch A."/>
        </authorList>
    </citation>
    <scope>NUCLEOTIDE SEQUENCE [LARGE SCALE GENOMIC DNA]</scope>
    <source>
        <strain evidence="1 2">DSM 45634</strain>
    </source>
</reference>
<dbReference type="STRING" id="1072256.CUTER_05160"/>
<proteinExistence type="predicted"/>
<dbReference type="AlphaFoldDB" id="A0A0G3HE61"/>
<gene>
    <name evidence="1" type="ORF">CUTER_05160</name>
</gene>
<organism evidence="1 2">
    <name type="scientific">Corynebacterium uterequi</name>
    <dbReference type="NCBI Taxonomy" id="1072256"/>
    <lineage>
        <taxon>Bacteria</taxon>
        <taxon>Bacillati</taxon>
        <taxon>Actinomycetota</taxon>
        <taxon>Actinomycetes</taxon>
        <taxon>Mycobacteriales</taxon>
        <taxon>Corynebacteriaceae</taxon>
        <taxon>Corynebacterium</taxon>
    </lineage>
</organism>
<dbReference type="KEGG" id="cut:CUTER_05160"/>